<dbReference type="RefSeq" id="WP_180288913.1">
    <property type="nucleotide sequence ID" value="NZ_CP108588.1"/>
</dbReference>
<feature type="compositionally biased region" description="Basic residues" evidence="1">
    <location>
        <begin position="120"/>
        <end position="129"/>
    </location>
</feature>
<gene>
    <name evidence="2" type="ORF">Smic_78830</name>
</gene>
<proteinExistence type="predicted"/>
<feature type="region of interest" description="Disordered" evidence="1">
    <location>
        <begin position="84"/>
        <end position="129"/>
    </location>
</feature>
<evidence type="ECO:0000256" key="1">
    <source>
        <dbReference type="SAM" id="MobiDB-lite"/>
    </source>
</evidence>
<comment type="caution">
    <text evidence="2">The sequence shown here is derived from an EMBL/GenBank/DDBJ whole genome shotgun (WGS) entry which is preliminary data.</text>
</comment>
<name>A0A7J0D5J8_STRMI</name>
<sequence length="129" mass="13096">MNVLPTTAGPGVADQAEALAETACELHAAASTSASWGAAAVEDAVEAMETTALALAVAHPDAAAAMLAFGQQLAQLRARLALPPSEHSAAGTEGADHQEQPDVARTRVLFPRADGSVRTATRRRGGSGR</sequence>
<evidence type="ECO:0000313" key="3">
    <source>
        <dbReference type="Proteomes" id="UP000498740"/>
    </source>
</evidence>
<organism evidence="2 3">
    <name type="scientific">Streptomyces microflavus</name>
    <name type="common">Streptomyces lipmanii</name>
    <dbReference type="NCBI Taxonomy" id="1919"/>
    <lineage>
        <taxon>Bacteria</taxon>
        <taxon>Bacillati</taxon>
        <taxon>Actinomycetota</taxon>
        <taxon>Actinomycetes</taxon>
        <taxon>Kitasatosporales</taxon>
        <taxon>Streptomycetaceae</taxon>
        <taxon>Streptomyces</taxon>
    </lineage>
</organism>
<dbReference type="EMBL" id="BLWD01000002">
    <property type="protein sequence ID" value="GFN09327.1"/>
    <property type="molecule type" value="Genomic_DNA"/>
</dbReference>
<feature type="compositionally biased region" description="Basic and acidic residues" evidence="1">
    <location>
        <begin position="94"/>
        <end position="105"/>
    </location>
</feature>
<accession>A0A7J0D5J8</accession>
<protein>
    <submittedName>
        <fullName evidence="2">Uncharacterized protein</fullName>
    </submittedName>
</protein>
<dbReference type="AlphaFoldDB" id="A0A7J0D5J8"/>
<reference evidence="2 3" key="1">
    <citation type="submission" date="2020-05" db="EMBL/GenBank/DDBJ databases">
        <title>Whole genome shotgun sequence of Streptomyces microflavus NBRC 13062.</title>
        <authorList>
            <person name="Komaki H."/>
            <person name="Tamura T."/>
        </authorList>
    </citation>
    <scope>NUCLEOTIDE SEQUENCE [LARGE SCALE GENOMIC DNA]</scope>
    <source>
        <strain evidence="2 3">NBRC 13062</strain>
    </source>
</reference>
<evidence type="ECO:0000313" key="2">
    <source>
        <dbReference type="EMBL" id="GFN09327.1"/>
    </source>
</evidence>
<dbReference type="Proteomes" id="UP000498740">
    <property type="component" value="Unassembled WGS sequence"/>
</dbReference>